<evidence type="ECO:0000256" key="1">
    <source>
        <dbReference type="ARBA" id="ARBA00005054"/>
    </source>
</evidence>
<dbReference type="InterPro" id="IPR002376">
    <property type="entry name" value="Formyl_transf_N"/>
</dbReference>
<dbReference type="HAMAP" id="MF_01930">
    <property type="entry name" value="PurN"/>
    <property type="match status" value="1"/>
</dbReference>
<dbReference type="InterPro" id="IPR036477">
    <property type="entry name" value="Formyl_transf_N_sf"/>
</dbReference>
<evidence type="ECO:0000259" key="7">
    <source>
        <dbReference type="Pfam" id="PF00551"/>
    </source>
</evidence>
<feature type="binding site" evidence="6">
    <location>
        <position position="65"/>
    </location>
    <ligand>
        <name>(6R)-10-formyltetrahydrofolate</name>
        <dbReference type="ChEBI" id="CHEBI:195366"/>
    </ligand>
</feature>
<keyword evidence="2 6" id="KW-0808">Transferase</keyword>
<dbReference type="InterPro" id="IPR001555">
    <property type="entry name" value="GART_AS"/>
</dbReference>
<name>A0A1D2YUX0_9BACI</name>
<protein>
    <recommendedName>
        <fullName evidence="6">Phosphoribosylglycinamide formyltransferase</fullName>
        <ecNumber evidence="6">2.1.2.2</ecNumber>
    </recommendedName>
    <alternativeName>
        <fullName evidence="6">5'-phosphoribosylglycinamide transformylase</fullName>
    </alternativeName>
    <alternativeName>
        <fullName evidence="6">GAR transformylase</fullName>
        <shortName evidence="6">GART</shortName>
    </alternativeName>
</protein>
<dbReference type="GO" id="GO:0005829">
    <property type="term" value="C:cytosol"/>
    <property type="evidence" value="ECO:0007669"/>
    <property type="project" value="TreeGrafter"/>
</dbReference>
<evidence type="ECO:0000256" key="5">
    <source>
        <dbReference type="ARBA" id="ARBA00047664"/>
    </source>
</evidence>
<evidence type="ECO:0000313" key="8">
    <source>
        <dbReference type="EMBL" id="OEF99473.1"/>
    </source>
</evidence>
<dbReference type="Pfam" id="PF00551">
    <property type="entry name" value="Formyl_trans_N"/>
    <property type="match status" value="1"/>
</dbReference>
<sequence length="202" mass="22357">MKKIAVFASGNGSNFQSLVDAEKAGRLVGHIQVLISDKPDAYVNVRAKKENVPVFSFEPKQYTSKADYETVIVEILKEMEIELIVLAGYMRLIGPTLLKSFPYKIINLHPSLLPAFPGLNAIGQAIEYGVKFTGVTVHFVDEGMDTGPIITQRTVAVTGDDDVDTLSEKIHQVEHQLLPETVNLILANKISINKRRVLINEN</sequence>
<comment type="catalytic activity">
    <reaction evidence="5 6">
        <text>N(1)-(5-phospho-beta-D-ribosyl)glycinamide + (6R)-10-formyltetrahydrofolate = N(2)-formyl-N(1)-(5-phospho-beta-D-ribosyl)glycinamide + (6S)-5,6,7,8-tetrahydrofolate + H(+)</text>
        <dbReference type="Rhea" id="RHEA:15053"/>
        <dbReference type="ChEBI" id="CHEBI:15378"/>
        <dbReference type="ChEBI" id="CHEBI:57453"/>
        <dbReference type="ChEBI" id="CHEBI:143788"/>
        <dbReference type="ChEBI" id="CHEBI:147286"/>
        <dbReference type="ChEBI" id="CHEBI:195366"/>
        <dbReference type="EC" id="2.1.2.2"/>
    </reaction>
</comment>
<dbReference type="Gene3D" id="3.40.50.170">
    <property type="entry name" value="Formyl transferase, N-terminal domain"/>
    <property type="match status" value="1"/>
</dbReference>
<evidence type="ECO:0000256" key="2">
    <source>
        <dbReference type="ARBA" id="ARBA00022679"/>
    </source>
</evidence>
<keyword evidence="9" id="KW-1185">Reference proteome</keyword>
<dbReference type="GO" id="GO:0004644">
    <property type="term" value="F:phosphoribosylglycinamide formyltransferase activity"/>
    <property type="evidence" value="ECO:0007669"/>
    <property type="project" value="UniProtKB-UniRule"/>
</dbReference>
<dbReference type="Proteomes" id="UP000243739">
    <property type="component" value="Unassembled WGS sequence"/>
</dbReference>
<dbReference type="EMBL" id="MIJF01000022">
    <property type="protein sequence ID" value="OEF99473.1"/>
    <property type="molecule type" value="Genomic_DNA"/>
</dbReference>
<keyword evidence="3 6" id="KW-0658">Purine biosynthesis</keyword>
<dbReference type="FunFam" id="3.40.50.170:FF:000007">
    <property type="entry name" value="Phosphoribosylglycinamide formyltransferase"/>
    <property type="match status" value="1"/>
</dbReference>
<dbReference type="STRING" id="337097.BHF71_08910"/>
<dbReference type="CDD" id="cd08645">
    <property type="entry name" value="FMT_core_GART"/>
    <property type="match status" value="1"/>
</dbReference>
<dbReference type="OrthoDB" id="9806170at2"/>
<dbReference type="EC" id="2.1.2.2" evidence="6"/>
<dbReference type="PANTHER" id="PTHR43369:SF2">
    <property type="entry name" value="PHOSPHORIBOSYLGLYCINAMIDE FORMYLTRANSFERASE"/>
    <property type="match status" value="1"/>
</dbReference>
<dbReference type="UniPathway" id="UPA00074">
    <property type="reaction ID" value="UER00126"/>
</dbReference>
<reference evidence="8 9" key="1">
    <citation type="submission" date="2016-09" db="EMBL/GenBank/DDBJ databases">
        <title>Draft genome sequence for the type strain of Vulcanibacillus modesticaldus BR, a strictly anaerobic, moderately thermophilic, and nitrate-reducing bacterium from deep sea-hydrothermal vents of the Mid-Atlantic Ridge.</title>
        <authorList>
            <person name="Abin C.A."/>
            <person name="Hollibaugh J.T."/>
        </authorList>
    </citation>
    <scope>NUCLEOTIDE SEQUENCE [LARGE SCALE GENOMIC DNA]</scope>
    <source>
        <strain evidence="8 9">BR</strain>
    </source>
</reference>
<feature type="binding site" evidence="6">
    <location>
        <position position="107"/>
    </location>
    <ligand>
        <name>(6R)-10-formyltetrahydrofolate</name>
        <dbReference type="ChEBI" id="CHEBI:195366"/>
    </ligand>
</feature>
<dbReference type="NCBIfam" id="TIGR00639">
    <property type="entry name" value="PurN"/>
    <property type="match status" value="1"/>
</dbReference>
<feature type="site" description="Raises pKa of active site His" evidence="6">
    <location>
        <position position="145"/>
    </location>
</feature>
<organism evidence="8 9">
    <name type="scientific">Vulcanibacillus modesticaldus</name>
    <dbReference type="NCBI Taxonomy" id="337097"/>
    <lineage>
        <taxon>Bacteria</taxon>
        <taxon>Bacillati</taxon>
        <taxon>Bacillota</taxon>
        <taxon>Bacilli</taxon>
        <taxon>Bacillales</taxon>
        <taxon>Bacillaceae</taxon>
        <taxon>Vulcanibacillus</taxon>
    </lineage>
</organism>
<accession>A0A1D2YUX0</accession>
<evidence type="ECO:0000256" key="3">
    <source>
        <dbReference type="ARBA" id="ARBA00022755"/>
    </source>
</evidence>
<gene>
    <name evidence="6" type="primary">purN</name>
    <name evidence="8" type="ORF">BHF71_08910</name>
</gene>
<comment type="caution">
    <text evidence="8">The sequence shown here is derived from an EMBL/GenBank/DDBJ whole genome shotgun (WGS) entry which is preliminary data.</text>
</comment>
<dbReference type="AlphaFoldDB" id="A0A1D2YUX0"/>
<evidence type="ECO:0000313" key="9">
    <source>
        <dbReference type="Proteomes" id="UP000243739"/>
    </source>
</evidence>
<evidence type="ECO:0000256" key="4">
    <source>
        <dbReference type="ARBA" id="ARBA00038440"/>
    </source>
</evidence>
<comment type="similarity">
    <text evidence="4 6">Belongs to the GART family.</text>
</comment>
<proteinExistence type="inferred from homology"/>
<feature type="binding site" evidence="6">
    <location>
        <begin position="90"/>
        <end position="93"/>
    </location>
    <ligand>
        <name>(6R)-10-formyltetrahydrofolate</name>
        <dbReference type="ChEBI" id="CHEBI:195366"/>
    </ligand>
</feature>
<dbReference type="RefSeq" id="WP_069656654.1">
    <property type="nucleotide sequence ID" value="NZ_MIJF01000022.1"/>
</dbReference>
<feature type="binding site" evidence="6">
    <location>
        <begin position="12"/>
        <end position="14"/>
    </location>
    <ligand>
        <name>N(1)-(5-phospho-beta-D-ribosyl)glycinamide</name>
        <dbReference type="ChEBI" id="CHEBI:143788"/>
    </ligand>
</feature>
<dbReference type="SUPFAM" id="SSF53328">
    <property type="entry name" value="Formyltransferase"/>
    <property type="match status" value="1"/>
</dbReference>
<dbReference type="GO" id="GO:0006189">
    <property type="term" value="P:'de novo' IMP biosynthetic process"/>
    <property type="evidence" value="ECO:0007669"/>
    <property type="project" value="UniProtKB-UniRule"/>
</dbReference>
<dbReference type="InterPro" id="IPR004607">
    <property type="entry name" value="GART"/>
</dbReference>
<feature type="domain" description="Formyl transferase N-terminal" evidence="7">
    <location>
        <begin position="2"/>
        <end position="182"/>
    </location>
</feature>
<comment type="function">
    <text evidence="6">Catalyzes the transfer of a formyl group from 10-formyltetrahydrofolate to 5-phospho-ribosyl-glycinamide (GAR), producing 5-phospho-ribosyl-N-formylglycinamide (FGAR) and tetrahydrofolate.</text>
</comment>
<dbReference type="PANTHER" id="PTHR43369">
    <property type="entry name" value="PHOSPHORIBOSYLGLYCINAMIDE FORMYLTRANSFERASE"/>
    <property type="match status" value="1"/>
</dbReference>
<feature type="active site" description="Proton donor" evidence="6">
    <location>
        <position position="109"/>
    </location>
</feature>
<comment type="pathway">
    <text evidence="1 6">Purine metabolism; IMP biosynthesis via de novo pathway; N(2)-formyl-N(1)-(5-phospho-D-ribosyl)glycinamide from N(1)-(5-phospho-D-ribosyl)glycinamide (10-formyl THF route): step 1/1.</text>
</comment>
<dbReference type="PROSITE" id="PS00373">
    <property type="entry name" value="GART"/>
    <property type="match status" value="1"/>
</dbReference>
<evidence type="ECO:0000256" key="6">
    <source>
        <dbReference type="HAMAP-Rule" id="MF_01930"/>
    </source>
</evidence>